<evidence type="ECO:0000313" key="1">
    <source>
        <dbReference type="EMBL" id="CAG5105393.1"/>
    </source>
</evidence>
<sequence length="87" mass="10103">MSVDQMKDLYNTIVESDVKVQALLQTREGLKGIDMDVYKSNTGRAAKEFLRKSLQRMEITWPFGGNHHFYVNDPEVTAEHVKEFIEQ</sequence>
<dbReference type="EMBL" id="OU015566">
    <property type="protein sequence ID" value="CAG5105393.1"/>
    <property type="molecule type" value="Genomic_DNA"/>
</dbReference>
<gene>
    <name evidence="1" type="ORF">OKIOD_LOCUS10857</name>
</gene>
<evidence type="ECO:0000313" key="2">
    <source>
        <dbReference type="Proteomes" id="UP001158576"/>
    </source>
</evidence>
<reference evidence="1 2" key="1">
    <citation type="submission" date="2021-04" db="EMBL/GenBank/DDBJ databases">
        <authorList>
            <person name="Bliznina A."/>
        </authorList>
    </citation>
    <scope>NUCLEOTIDE SEQUENCE [LARGE SCALE GENOMIC DNA]</scope>
</reference>
<name>A0ABN7SVB0_OIKDI</name>
<protein>
    <submittedName>
        <fullName evidence="1">Oidioi.mRNA.OKI2018_I69.chr1.g2092.t1.cds</fullName>
    </submittedName>
</protein>
<dbReference type="Proteomes" id="UP001158576">
    <property type="component" value="Chromosome 1"/>
</dbReference>
<organism evidence="1 2">
    <name type="scientific">Oikopleura dioica</name>
    <name type="common">Tunicate</name>
    <dbReference type="NCBI Taxonomy" id="34765"/>
    <lineage>
        <taxon>Eukaryota</taxon>
        <taxon>Metazoa</taxon>
        <taxon>Chordata</taxon>
        <taxon>Tunicata</taxon>
        <taxon>Appendicularia</taxon>
        <taxon>Copelata</taxon>
        <taxon>Oikopleuridae</taxon>
        <taxon>Oikopleura</taxon>
    </lineage>
</organism>
<proteinExistence type="predicted"/>
<accession>A0ABN7SVB0</accession>
<keyword evidence="2" id="KW-1185">Reference proteome</keyword>